<proteinExistence type="predicted"/>
<sequence length="50" mass="5637">MKIRIVGLPDEVDRAAAEIARVLTVVETSTPYPSRGNSRQVRLYLEVRLP</sequence>
<dbReference type="RefSeq" id="WP_184976123.1">
    <property type="nucleotide sequence ID" value="NZ_JACHIN010000030.1"/>
</dbReference>
<keyword evidence="2" id="KW-1185">Reference proteome</keyword>
<organism evidence="1 2">
    <name type="scientific">Nonomuraea endophytica</name>
    <dbReference type="NCBI Taxonomy" id="714136"/>
    <lineage>
        <taxon>Bacteria</taxon>
        <taxon>Bacillati</taxon>
        <taxon>Actinomycetota</taxon>
        <taxon>Actinomycetes</taxon>
        <taxon>Streptosporangiales</taxon>
        <taxon>Streptosporangiaceae</taxon>
        <taxon>Nonomuraea</taxon>
    </lineage>
</organism>
<evidence type="ECO:0000313" key="1">
    <source>
        <dbReference type="EMBL" id="MBB5085043.1"/>
    </source>
</evidence>
<dbReference type="Proteomes" id="UP000568380">
    <property type="component" value="Unassembled WGS sequence"/>
</dbReference>
<dbReference type="AlphaFoldDB" id="A0A7W8EN41"/>
<evidence type="ECO:0000313" key="2">
    <source>
        <dbReference type="Proteomes" id="UP000568380"/>
    </source>
</evidence>
<reference evidence="1 2" key="1">
    <citation type="submission" date="2020-08" db="EMBL/GenBank/DDBJ databases">
        <title>Genomic Encyclopedia of Type Strains, Phase IV (KMG-IV): sequencing the most valuable type-strain genomes for metagenomic binning, comparative biology and taxonomic classification.</title>
        <authorList>
            <person name="Goeker M."/>
        </authorList>
    </citation>
    <scope>NUCLEOTIDE SEQUENCE [LARGE SCALE GENOMIC DNA]</scope>
    <source>
        <strain evidence="1 2">DSM 45385</strain>
    </source>
</reference>
<comment type="caution">
    <text evidence="1">The sequence shown here is derived from an EMBL/GenBank/DDBJ whole genome shotgun (WGS) entry which is preliminary data.</text>
</comment>
<dbReference type="EMBL" id="JACHIN010000030">
    <property type="protein sequence ID" value="MBB5085043.1"/>
    <property type="molecule type" value="Genomic_DNA"/>
</dbReference>
<accession>A0A7W8EN41</accession>
<protein>
    <submittedName>
        <fullName evidence="1">Uncharacterized protein</fullName>
    </submittedName>
</protein>
<name>A0A7W8EN41_9ACTN</name>
<gene>
    <name evidence="1" type="ORF">HNR40_010556</name>
</gene>